<dbReference type="InterPro" id="IPR006427">
    <property type="entry name" value="Portal_HK97"/>
</dbReference>
<dbReference type="EMBL" id="CP008941">
    <property type="protein sequence ID" value="AIK96417.1"/>
    <property type="molecule type" value="Genomic_DNA"/>
</dbReference>
<sequence length="401" mass="45200">MNILKNLWPQRTEQKSSSVASYIAYNTLGKPVWTPRNYALLADEGYQKNVIVYRCVTLIARGVGSVPWLLYHKDHEVDRHPLLELLNCPSPRQAGSSFMEAVVGHLLLSGNAYIEAVFDQQNQARELYALRPDRMKVIPGISGMPTGFEYDIDGHKRRLECDPITGHSSVLHLKNFHPLNDWYGMSPIEAAARSIDQHNVVAEHNLSLLQNGGRPSGALMFKPGNSQPLTEKQRDSLREDIRRIYEGNANAGRIMVLEGDFDWKEMGLSPKDLDFIEGKKMSAREISQAFGVPPMLVGIAGDATFANYKEARYHLWEDTILPLMEFLIAEFNLWLCPYFGNGYRLSYDVDAIPALAQRRESLWNKIQSADFLTLNEKRQAVGYGPLPNGDALTVNPKKEAP</sequence>
<keyword evidence="2" id="KW-1185">Reference proteome</keyword>
<dbReference type="KEGG" id="paca:ID47_06205"/>
<dbReference type="Pfam" id="PF04860">
    <property type="entry name" value="Phage_portal"/>
    <property type="match status" value="1"/>
</dbReference>
<protein>
    <submittedName>
        <fullName evidence="1">Portal protein</fullName>
    </submittedName>
</protein>
<dbReference type="RefSeq" id="WP_038464808.1">
    <property type="nucleotide sequence ID" value="NZ_CP008941.1"/>
</dbReference>
<dbReference type="HOGENOM" id="CLU_054516_0_0_5"/>
<organism evidence="1 2">
    <name type="scientific">Candidatus Odyssella acanthamoebae</name>
    <dbReference type="NCBI Taxonomy" id="91604"/>
    <lineage>
        <taxon>Bacteria</taxon>
        <taxon>Pseudomonadati</taxon>
        <taxon>Pseudomonadota</taxon>
        <taxon>Alphaproteobacteria</taxon>
        <taxon>Holosporales</taxon>
        <taxon>Candidatus Paracaedibacteraceae</taxon>
        <taxon>Candidatus Odyssella</taxon>
    </lineage>
</organism>
<proteinExistence type="predicted"/>
<evidence type="ECO:0000313" key="1">
    <source>
        <dbReference type="EMBL" id="AIK96417.1"/>
    </source>
</evidence>
<reference evidence="1 2" key="1">
    <citation type="submission" date="2014-07" db="EMBL/GenBank/DDBJ databases">
        <title>Comparative genomic insights into amoeba endosymbionts belonging to the families of Holosporaceae and Candidatus Midichloriaceae within Rickettsiales.</title>
        <authorList>
            <person name="Wang Z."/>
            <person name="Wu M."/>
        </authorList>
    </citation>
    <scope>NUCLEOTIDE SEQUENCE [LARGE SCALE GENOMIC DNA]</scope>
    <source>
        <strain evidence="1">PRA3</strain>
    </source>
</reference>
<dbReference type="STRING" id="91604.ID47_06205"/>
<dbReference type="NCBIfam" id="TIGR01537">
    <property type="entry name" value="portal_HK97"/>
    <property type="match status" value="1"/>
</dbReference>
<dbReference type="OrthoDB" id="9134461at2"/>
<dbReference type="Proteomes" id="UP000028926">
    <property type="component" value="Chromosome"/>
</dbReference>
<dbReference type="eggNOG" id="COG4695">
    <property type="taxonomic scope" value="Bacteria"/>
</dbReference>
<evidence type="ECO:0000313" key="2">
    <source>
        <dbReference type="Proteomes" id="UP000028926"/>
    </source>
</evidence>
<dbReference type="InterPro" id="IPR006944">
    <property type="entry name" value="Phage/GTA_portal"/>
</dbReference>
<accession>A0A077ATD3</accession>
<dbReference type="AlphaFoldDB" id="A0A077ATD3"/>
<gene>
    <name evidence="1" type="ORF">ID47_06205</name>
</gene>
<name>A0A077ATD3_9PROT</name>